<evidence type="ECO:0000256" key="5">
    <source>
        <dbReference type="ARBA" id="ARBA00022801"/>
    </source>
</evidence>
<proteinExistence type="predicted"/>
<feature type="domain" description="Integrase zinc-binding" evidence="9">
    <location>
        <begin position="330"/>
        <end position="388"/>
    </location>
</feature>
<comment type="caution">
    <text evidence="10">The sequence shown here is derived from an EMBL/GenBank/DDBJ whole genome shotgun (WGS) entry which is preliminary data.</text>
</comment>
<dbReference type="PANTHER" id="PTHR35046:SF9">
    <property type="entry name" value="RNA-DIRECTED DNA POLYMERASE"/>
    <property type="match status" value="1"/>
</dbReference>
<reference evidence="10 11" key="1">
    <citation type="journal article" date="2018" name="PLoS Genet.">
        <title>Population sequencing reveals clonal diversity and ancestral inbreeding in the grapevine cultivar Chardonnay.</title>
        <authorList>
            <person name="Roach M.J."/>
            <person name="Johnson D.L."/>
            <person name="Bohlmann J."/>
            <person name="van Vuuren H.J."/>
            <person name="Jones S.J."/>
            <person name="Pretorius I.S."/>
            <person name="Schmidt S.A."/>
            <person name="Borneman A.R."/>
        </authorList>
    </citation>
    <scope>NUCLEOTIDE SEQUENCE [LARGE SCALE GENOMIC DNA]</scope>
    <source>
        <strain evidence="11">cv. Chardonnay</strain>
        <tissue evidence="10">Leaf</tissue>
    </source>
</reference>
<evidence type="ECO:0008006" key="12">
    <source>
        <dbReference type="Google" id="ProtNLM"/>
    </source>
</evidence>
<dbReference type="FunFam" id="1.10.340.70:FF:000001">
    <property type="entry name" value="Retrovirus-related Pol polyprotein from transposon gypsy-like Protein"/>
    <property type="match status" value="1"/>
</dbReference>
<feature type="compositionally biased region" description="Polar residues" evidence="7">
    <location>
        <begin position="18"/>
        <end position="30"/>
    </location>
</feature>
<evidence type="ECO:0000259" key="8">
    <source>
        <dbReference type="Pfam" id="PF17917"/>
    </source>
</evidence>
<evidence type="ECO:0000259" key="9">
    <source>
        <dbReference type="Pfam" id="PF17921"/>
    </source>
</evidence>
<keyword evidence="4" id="KW-0255">Endonuclease</keyword>
<dbReference type="Pfam" id="PF17921">
    <property type="entry name" value="Integrase_H2C2"/>
    <property type="match status" value="1"/>
</dbReference>
<dbReference type="SUPFAM" id="SSF56672">
    <property type="entry name" value="DNA/RNA polymerases"/>
    <property type="match status" value="1"/>
</dbReference>
<gene>
    <name evidence="10" type="ORF">CK203_100605</name>
</gene>
<keyword evidence="6" id="KW-0695">RNA-directed DNA polymerase</keyword>
<dbReference type="Pfam" id="PF17917">
    <property type="entry name" value="RT_RNaseH"/>
    <property type="match status" value="1"/>
</dbReference>
<keyword evidence="1" id="KW-0808">Transferase</keyword>
<protein>
    <recommendedName>
        <fullName evidence="12">Integrase zinc-binding domain-containing protein</fullName>
    </recommendedName>
</protein>
<keyword evidence="5" id="KW-0378">Hydrolase</keyword>
<organism evidence="10 11">
    <name type="scientific">Vitis vinifera</name>
    <name type="common">Grape</name>
    <dbReference type="NCBI Taxonomy" id="29760"/>
    <lineage>
        <taxon>Eukaryota</taxon>
        <taxon>Viridiplantae</taxon>
        <taxon>Streptophyta</taxon>
        <taxon>Embryophyta</taxon>
        <taxon>Tracheophyta</taxon>
        <taxon>Spermatophyta</taxon>
        <taxon>Magnoliopsida</taxon>
        <taxon>eudicotyledons</taxon>
        <taxon>Gunneridae</taxon>
        <taxon>Pentapetalae</taxon>
        <taxon>rosids</taxon>
        <taxon>Vitales</taxon>
        <taxon>Vitaceae</taxon>
        <taxon>Viteae</taxon>
        <taxon>Vitis</taxon>
    </lineage>
</organism>
<accession>A0A438FII5</accession>
<keyword evidence="2" id="KW-0548">Nucleotidyltransferase</keyword>
<feature type="region of interest" description="Disordered" evidence="7">
    <location>
        <begin position="13"/>
        <end position="48"/>
    </location>
</feature>
<dbReference type="PANTHER" id="PTHR35046">
    <property type="entry name" value="ZINC KNUCKLE (CCHC-TYPE) FAMILY PROTEIN"/>
    <property type="match status" value="1"/>
</dbReference>
<evidence type="ECO:0000256" key="7">
    <source>
        <dbReference type="SAM" id="MobiDB-lite"/>
    </source>
</evidence>
<dbReference type="AlphaFoldDB" id="A0A438FII5"/>
<feature type="domain" description="Reverse transcriptase RNase H-like" evidence="8">
    <location>
        <begin position="228"/>
        <end position="258"/>
    </location>
</feature>
<evidence type="ECO:0000256" key="1">
    <source>
        <dbReference type="ARBA" id="ARBA00022679"/>
    </source>
</evidence>
<evidence type="ECO:0000256" key="2">
    <source>
        <dbReference type="ARBA" id="ARBA00022695"/>
    </source>
</evidence>
<dbReference type="GO" id="GO:0016787">
    <property type="term" value="F:hydrolase activity"/>
    <property type="evidence" value="ECO:0007669"/>
    <property type="project" value="UniProtKB-KW"/>
</dbReference>
<evidence type="ECO:0000313" key="10">
    <source>
        <dbReference type="EMBL" id="RVW59805.1"/>
    </source>
</evidence>
<dbReference type="InterPro" id="IPR043502">
    <property type="entry name" value="DNA/RNA_pol_sf"/>
</dbReference>
<dbReference type="Gene3D" id="1.10.340.70">
    <property type="match status" value="1"/>
</dbReference>
<evidence type="ECO:0000313" key="11">
    <source>
        <dbReference type="Proteomes" id="UP000288805"/>
    </source>
</evidence>
<evidence type="ECO:0000256" key="3">
    <source>
        <dbReference type="ARBA" id="ARBA00022722"/>
    </source>
</evidence>
<keyword evidence="3" id="KW-0540">Nuclease</keyword>
<dbReference type="Proteomes" id="UP000288805">
    <property type="component" value="Unassembled WGS sequence"/>
</dbReference>
<evidence type="ECO:0000256" key="4">
    <source>
        <dbReference type="ARBA" id="ARBA00022759"/>
    </source>
</evidence>
<dbReference type="InterPro" id="IPR041373">
    <property type="entry name" value="RT_RNaseH"/>
</dbReference>
<dbReference type="GO" id="GO:0003964">
    <property type="term" value="F:RNA-directed DNA polymerase activity"/>
    <property type="evidence" value="ECO:0007669"/>
    <property type="project" value="UniProtKB-KW"/>
</dbReference>
<dbReference type="InterPro" id="IPR041588">
    <property type="entry name" value="Integrase_H2C2"/>
</dbReference>
<dbReference type="EMBL" id="QGNW01000877">
    <property type="protein sequence ID" value="RVW59805.1"/>
    <property type="molecule type" value="Genomic_DNA"/>
</dbReference>
<sequence length="409" mass="47185">MVHMAIKVERQLKRKGTRSFQNVGSSSSWRPNGRKDEGVVFSSPIPNHQKGELKLPMSIKVETENEEDDDKMPSLEDACDDNVEYPVEGESLVARRALSAQVKEDYMEQQRENIFHTRCHINNKRNRASIDFVPSMTIPNRPAYRSNLDETKELQRQVEELLTKRHVRESMSPCMVSVLLVPKKDGTWRMCVDCKAINNITVNTKGIEVDEENVKLIKELPTPKLITDEKQPIAYFSEKLNGATLNYPTYDKELYALHFKGQGKFNRRHVKWVEFIEMFPYVIKYKQGKENIAAGALSRSVYGACEKIAFGKFYRLDGYLFRENRLCVPNSSMRELLVREAHGGGLMGHFGVRKTLDVLHEYLFWPKMKRDVDRACARCITCRQAKSRVLPHGLYTPLPVPSAPWVRFL</sequence>
<name>A0A438FII5_VITVI</name>
<dbReference type="Gene3D" id="3.10.10.10">
    <property type="entry name" value="HIV Type 1 Reverse Transcriptase, subunit A, domain 1"/>
    <property type="match status" value="1"/>
</dbReference>
<evidence type="ECO:0000256" key="6">
    <source>
        <dbReference type="ARBA" id="ARBA00022918"/>
    </source>
</evidence>
<dbReference type="GO" id="GO:0004519">
    <property type="term" value="F:endonuclease activity"/>
    <property type="evidence" value="ECO:0007669"/>
    <property type="project" value="UniProtKB-KW"/>
</dbReference>